<keyword evidence="3" id="KW-1185">Reference proteome</keyword>
<dbReference type="RefSeq" id="WP_060776306.1">
    <property type="nucleotide sequence ID" value="NZ_CP014159.1"/>
</dbReference>
<sequence length="82" mass="9332">MPKSNRQALLMTALTFLFMGYQLQKSSENLHPFTLCMGFLIPLNGLIFALNVKKRSLRVILALINLAFLLIMSFVSIQVFLQ</sequence>
<organism evidence="2 3">
    <name type="scientific">Aerococcus christensenii</name>
    <dbReference type="NCBI Taxonomy" id="87541"/>
    <lineage>
        <taxon>Bacteria</taxon>
        <taxon>Bacillati</taxon>
        <taxon>Bacillota</taxon>
        <taxon>Bacilli</taxon>
        <taxon>Lactobacillales</taxon>
        <taxon>Aerococcaceae</taxon>
        <taxon>Aerococcus</taxon>
    </lineage>
</organism>
<feature type="transmembrane region" description="Helical" evidence="1">
    <location>
        <begin position="32"/>
        <end position="52"/>
    </location>
</feature>
<dbReference type="KEGG" id="acg:AWM71_01355"/>
<proteinExistence type="predicted"/>
<keyword evidence="1" id="KW-0812">Transmembrane</keyword>
<feature type="transmembrane region" description="Helical" evidence="1">
    <location>
        <begin position="59"/>
        <end position="81"/>
    </location>
</feature>
<evidence type="ECO:0000313" key="2">
    <source>
        <dbReference type="EMBL" id="PKY92225.1"/>
    </source>
</evidence>
<keyword evidence="1" id="KW-1133">Transmembrane helix</keyword>
<evidence type="ECO:0000256" key="1">
    <source>
        <dbReference type="SAM" id="Phobius"/>
    </source>
</evidence>
<dbReference type="AlphaFoldDB" id="A0A120I8K5"/>
<dbReference type="Proteomes" id="UP000234775">
    <property type="component" value="Unassembled WGS sequence"/>
</dbReference>
<comment type="caution">
    <text evidence="2">The sequence shown here is derived from an EMBL/GenBank/DDBJ whole genome shotgun (WGS) entry which is preliminary data.</text>
</comment>
<name>A0A120I8K5_9LACT</name>
<reference evidence="2 3" key="1">
    <citation type="submission" date="2017-12" db="EMBL/GenBank/DDBJ databases">
        <title>Phylogenetic diversity of female urinary microbiome.</title>
        <authorList>
            <person name="Thomas-White K."/>
            <person name="Wolfe A.J."/>
        </authorList>
    </citation>
    <scope>NUCLEOTIDE SEQUENCE [LARGE SCALE GENOMIC DNA]</scope>
    <source>
        <strain evidence="2 3">UMB0844</strain>
    </source>
</reference>
<evidence type="ECO:0000313" key="3">
    <source>
        <dbReference type="Proteomes" id="UP000234775"/>
    </source>
</evidence>
<dbReference type="EMBL" id="PKGZ01000001">
    <property type="protein sequence ID" value="PKY92225.1"/>
    <property type="molecule type" value="Genomic_DNA"/>
</dbReference>
<protein>
    <submittedName>
        <fullName evidence="2">Uncharacterized protein</fullName>
    </submittedName>
</protein>
<accession>A0A120I8K5</accession>
<gene>
    <name evidence="2" type="ORF">CYJ27_01970</name>
</gene>
<keyword evidence="1" id="KW-0472">Membrane</keyword>